<sequence length="155" mass="17182">MSGKNFQSAAFANSNYSLDAVRIVSPPACLSVKRMLFGSPLRCMIRPQLVLIIFVENSELFWNFLKKVLIISHGNADVKRGFSINKEAIVGNHLESLIAQRQKCGGVQEMGGVVCKIADIPKAHFPVYVQEGLRQTTERSKIGKKLLAVRLIGRN</sequence>
<keyword evidence="1" id="KW-0966">Cell projection</keyword>
<accession>A0AAE1GU32</accession>
<name>A0AAE1GU32_9NEOP</name>
<evidence type="ECO:0000313" key="2">
    <source>
        <dbReference type="Proteomes" id="UP001219518"/>
    </source>
</evidence>
<evidence type="ECO:0000313" key="1">
    <source>
        <dbReference type="EMBL" id="KAK3909114.1"/>
    </source>
</evidence>
<keyword evidence="2" id="KW-1185">Reference proteome</keyword>
<comment type="caution">
    <text evidence="1">The sequence shown here is derived from an EMBL/GenBank/DDBJ whole genome shotgun (WGS) entry which is preliminary data.</text>
</comment>
<organism evidence="1 2">
    <name type="scientific">Frankliniella fusca</name>
    <dbReference type="NCBI Taxonomy" id="407009"/>
    <lineage>
        <taxon>Eukaryota</taxon>
        <taxon>Metazoa</taxon>
        <taxon>Ecdysozoa</taxon>
        <taxon>Arthropoda</taxon>
        <taxon>Hexapoda</taxon>
        <taxon>Insecta</taxon>
        <taxon>Pterygota</taxon>
        <taxon>Neoptera</taxon>
        <taxon>Paraneoptera</taxon>
        <taxon>Thysanoptera</taxon>
        <taxon>Terebrantia</taxon>
        <taxon>Thripoidea</taxon>
        <taxon>Thripidae</taxon>
        <taxon>Frankliniella</taxon>
    </lineage>
</organism>
<reference evidence="1" key="1">
    <citation type="submission" date="2021-07" db="EMBL/GenBank/DDBJ databases">
        <authorList>
            <person name="Catto M.A."/>
            <person name="Jacobson A."/>
            <person name="Kennedy G."/>
            <person name="Labadie P."/>
            <person name="Hunt B.G."/>
            <person name="Srinivasan R."/>
        </authorList>
    </citation>
    <scope>NUCLEOTIDE SEQUENCE</scope>
    <source>
        <strain evidence="1">PL_HMW_Pooled</strain>
        <tissue evidence="1">Head</tissue>
    </source>
</reference>
<dbReference type="EMBL" id="JAHWGI010000085">
    <property type="protein sequence ID" value="KAK3909114.1"/>
    <property type="molecule type" value="Genomic_DNA"/>
</dbReference>
<protein>
    <submittedName>
        <fullName evidence="1">Flagellin A2</fullName>
    </submittedName>
</protein>
<reference evidence="1" key="2">
    <citation type="journal article" date="2023" name="BMC Genomics">
        <title>Pest status, molecular evolution, and epigenetic factors derived from the genome assembly of Frankliniella fusca, a thysanopteran phytovirus vector.</title>
        <authorList>
            <person name="Catto M.A."/>
            <person name="Labadie P.E."/>
            <person name="Jacobson A.L."/>
            <person name="Kennedy G.G."/>
            <person name="Srinivasan R."/>
            <person name="Hunt B.G."/>
        </authorList>
    </citation>
    <scope>NUCLEOTIDE SEQUENCE</scope>
    <source>
        <strain evidence="1">PL_HMW_Pooled</strain>
    </source>
</reference>
<proteinExistence type="predicted"/>
<keyword evidence="1" id="KW-0282">Flagellum</keyword>
<keyword evidence="1" id="KW-0969">Cilium</keyword>
<gene>
    <name evidence="1" type="ORF">KUF71_003713</name>
</gene>
<dbReference type="AlphaFoldDB" id="A0AAE1GU32"/>
<dbReference type="Proteomes" id="UP001219518">
    <property type="component" value="Unassembled WGS sequence"/>
</dbReference>